<evidence type="ECO:0000256" key="2">
    <source>
        <dbReference type="SAM" id="Phobius"/>
    </source>
</evidence>
<feature type="region of interest" description="Disordered" evidence="1">
    <location>
        <begin position="1"/>
        <end position="45"/>
    </location>
</feature>
<keyword evidence="2" id="KW-0812">Transmembrane</keyword>
<proteinExistence type="predicted"/>
<evidence type="ECO:0000313" key="3">
    <source>
        <dbReference type="EMBL" id="CAA9337930.1"/>
    </source>
</evidence>
<protein>
    <recommendedName>
        <fullName evidence="4">DUF304 domain-containing protein</fullName>
    </recommendedName>
</protein>
<gene>
    <name evidence="3" type="ORF">AVDCRST_MAG07-2197</name>
</gene>
<feature type="transmembrane region" description="Helical" evidence="2">
    <location>
        <begin position="73"/>
        <end position="89"/>
    </location>
</feature>
<accession>A0A6J4LPS5</accession>
<organism evidence="3">
    <name type="scientific">uncultured Frankineae bacterium</name>
    <dbReference type="NCBI Taxonomy" id="437475"/>
    <lineage>
        <taxon>Bacteria</taxon>
        <taxon>Bacillati</taxon>
        <taxon>Actinomycetota</taxon>
        <taxon>Actinomycetes</taxon>
        <taxon>Frankiales</taxon>
        <taxon>environmental samples</taxon>
    </lineage>
</organism>
<reference evidence="3" key="1">
    <citation type="submission" date="2020-02" db="EMBL/GenBank/DDBJ databases">
        <authorList>
            <person name="Meier V. D."/>
        </authorList>
    </citation>
    <scope>NUCLEOTIDE SEQUENCE</scope>
    <source>
        <strain evidence="3">AVDCRST_MAG07</strain>
    </source>
</reference>
<sequence>MPPIDERSRREVDEPAAASTSVQAPARAAPPEPAPGTSGPWLPVPRPGGARVLTRAALPGPVRASVGMPRAEAAVFLVLAPLLSVPVLLATMGAAWAVGGTLVVTTLVAWLCGARRVTVGNDWVADRRLVTYRITHGAQLRAVELLDTAHGGVLRLSPHTGRAHRLRRTEFDRPDARAALATVLSSGTADIGPGVRQALGMPPTA</sequence>
<name>A0A6J4LPS5_9ACTN</name>
<keyword evidence="2" id="KW-1133">Transmembrane helix</keyword>
<dbReference type="EMBL" id="CADCUB010000106">
    <property type="protein sequence ID" value="CAA9337930.1"/>
    <property type="molecule type" value="Genomic_DNA"/>
</dbReference>
<feature type="compositionally biased region" description="Basic and acidic residues" evidence="1">
    <location>
        <begin position="1"/>
        <end position="13"/>
    </location>
</feature>
<keyword evidence="2" id="KW-0472">Membrane</keyword>
<dbReference type="AlphaFoldDB" id="A0A6J4LPS5"/>
<feature type="transmembrane region" description="Helical" evidence="2">
    <location>
        <begin position="95"/>
        <end position="113"/>
    </location>
</feature>
<evidence type="ECO:0000256" key="1">
    <source>
        <dbReference type="SAM" id="MobiDB-lite"/>
    </source>
</evidence>
<evidence type="ECO:0008006" key="4">
    <source>
        <dbReference type="Google" id="ProtNLM"/>
    </source>
</evidence>